<name>A0A432WTL9_9GAMM</name>
<dbReference type="Gene3D" id="1.50.10.100">
    <property type="entry name" value="Chondroitin AC/alginate lyase"/>
    <property type="match status" value="1"/>
</dbReference>
<dbReference type="InterPro" id="IPR008929">
    <property type="entry name" value="Chondroitin_lyas"/>
</dbReference>
<dbReference type="Pfam" id="PF07940">
    <property type="entry name" value="Hepar_II_III_C"/>
    <property type="match status" value="1"/>
</dbReference>
<keyword evidence="3" id="KW-0574">Periplasm</keyword>
<dbReference type="Gene3D" id="2.70.98.70">
    <property type="match status" value="1"/>
</dbReference>
<keyword evidence="2" id="KW-0732">Signal</keyword>
<comment type="subcellular location">
    <subcellularLocation>
        <location evidence="1">Periplasm</location>
    </subcellularLocation>
</comment>
<feature type="domain" description="Heparin-sulfate lyase N-terminal" evidence="6">
    <location>
        <begin position="177"/>
        <end position="293"/>
    </location>
</feature>
<dbReference type="PANTHER" id="PTHR39210">
    <property type="entry name" value="HEPARIN-SULFATE LYASE"/>
    <property type="match status" value="1"/>
</dbReference>
<evidence type="ECO:0000259" key="6">
    <source>
        <dbReference type="Pfam" id="PF16889"/>
    </source>
</evidence>
<evidence type="ECO:0000313" key="7">
    <source>
        <dbReference type="EMBL" id="RUO37113.1"/>
    </source>
</evidence>
<dbReference type="Proteomes" id="UP000286976">
    <property type="component" value="Unassembled WGS sequence"/>
</dbReference>
<evidence type="ECO:0000259" key="5">
    <source>
        <dbReference type="Pfam" id="PF07940"/>
    </source>
</evidence>
<evidence type="ECO:0000256" key="1">
    <source>
        <dbReference type="ARBA" id="ARBA00004418"/>
    </source>
</evidence>
<gene>
    <name evidence="7" type="ORF">CWE15_11425</name>
</gene>
<dbReference type="RefSeq" id="WP_126758210.1">
    <property type="nucleotide sequence ID" value="NZ_PIPQ01000013.1"/>
</dbReference>
<dbReference type="GO" id="GO:0016829">
    <property type="term" value="F:lyase activity"/>
    <property type="evidence" value="ECO:0007669"/>
    <property type="project" value="UniProtKB-KW"/>
</dbReference>
<comment type="caution">
    <text evidence="7">The sequence shown here is derived from an EMBL/GenBank/DDBJ whole genome shotgun (WGS) entry which is preliminary data.</text>
</comment>
<sequence length="547" mass="63307">MLAKASRLFHTLWPLKLIQHWGLFYYRVVRRLLPFKPTTTKATKVDFVTSNFHVYQPQGWKGRLEFEFLNRAAKLNAETWQAEEQSLLWHYNLHYFDHLNAKNNEHTVEDEAELLLLWWQFHKPLQGIAWDPYPSSLRAVNLCKWGWRHNRDFEFIPHDTWLAILDRHYQEIKRKLEYHIQANHLFANLKALWFLQAALPEYRAKDGKWLNKKVVRELGVQFDTHGGHFELSPMYHRIMLWDLLDMLALGKQVPDFKEVSVQIKEVASNALTWASALSHPDKEVAFFNDGAIGIAPSWQDLKGYAKQLKAVYEGYENAEYSGYVVQTVNKAKLICDVAEVGPTFQPGHAHADTLSFELSLGLQRVIVNSGTSEYGVNEERLRQRSTAAHNTVVFENRNSSDVWSGFRVGRQAQIINKKVHLSCTESNIEATHNGYKPALHHRKWTLSPCQLVVKDSWLGRQATAEKKSYLHFHPNVKLTKENEFSYVLEWSTGKAKLSIAAKDANVTIEDSTWHPGFGKVIKNKKLVLTYHNPKSEILINWDAKDGC</sequence>
<dbReference type="GO" id="GO:0042597">
    <property type="term" value="C:periplasmic space"/>
    <property type="evidence" value="ECO:0007669"/>
    <property type="project" value="UniProtKB-SubCell"/>
</dbReference>
<protein>
    <submittedName>
        <fullName evidence="7">Heparinase</fullName>
    </submittedName>
</protein>
<dbReference type="OrthoDB" id="9763014at2"/>
<organism evidence="7 8">
    <name type="scientific">Aliidiomarina taiwanensis</name>
    <dbReference type="NCBI Taxonomy" id="946228"/>
    <lineage>
        <taxon>Bacteria</taxon>
        <taxon>Pseudomonadati</taxon>
        <taxon>Pseudomonadota</taxon>
        <taxon>Gammaproteobacteria</taxon>
        <taxon>Alteromonadales</taxon>
        <taxon>Idiomarinaceae</taxon>
        <taxon>Aliidiomarina</taxon>
    </lineage>
</organism>
<evidence type="ECO:0000313" key="8">
    <source>
        <dbReference type="Proteomes" id="UP000286976"/>
    </source>
</evidence>
<keyword evidence="8" id="KW-1185">Reference proteome</keyword>
<dbReference type="InterPro" id="IPR012480">
    <property type="entry name" value="Hepar_II_III_C"/>
</dbReference>
<keyword evidence="4" id="KW-0456">Lyase</keyword>
<reference evidence="7 8" key="1">
    <citation type="journal article" date="2011" name="Front. Microbiol.">
        <title>Genomic signatures of strain selection and enhancement in Bacillus atrophaeus var. globigii, a historical biowarfare simulant.</title>
        <authorList>
            <person name="Gibbons H.S."/>
            <person name="Broomall S.M."/>
            <person name="McNew L.A."/>
            <person name="Daligault H."/>
            <person name="Chapman C."/>
            <person name="Bruce D."/>
            <person name="Karavis M."/>
            <person name="Krepps M."/>
            <person name="McGregor P.A."/>
            <person name="Hong C."/>
            <person name="Park K.H."/>
            <person name="Akmal A."/>
            <person name="Feldman A."/>
            <person name="Lin J.S."/>
            <person name="Chang W.E."/>
            <person name="Higgs B.W."/>
            <person name="Demirev P."/>
            <person name="Lindquist J."/>
            <person name="Liem A."/>
            <person name="Fochler E."/>
            <person name="Read T.D."/>
            <person name="Tapia R."/>
            <person name="Johnson S."/>
            <person name="Bishop-Lilly K.A."/>
            <person name="Detter C."/>
            <person name="Han C."/>
            <person name="Sozhamannan S."/>
            <person name="Rosenzweig C.N."/>
            <person name="Skowronski E.W."/>
        </authorList>
    </citation>
    <scope>NUCLEOTIDE SEQUENCE [LARGE SCALE GENOMIC DNA]</scope>
    <source>
        <strain evidence="7 8">AIT1</strain>
    </source>
</reference>
<evidence type="ECO:0000256" key="3">
    <source>
        <dbReference type="ARBA" id="ARBA00022764"/>
    </source>
</evidence>
<dbReference type="PANTHER" id="PTHR39210:SF1">
    <property type="entry name" value="HEPARIN-SULFATE LYASE"/>
    <property type="match status" value="1"/>
</dbReference>
<proteinExistence type="predicted"/>
<evidence type="ECO:0000256" key="4">
    <source>
        <dbReference type="ARBA" id="ARBA00023239"/>
    </source>
</evidence>
<accession>A0A432WTL9</accession>
<dbReference type="InterPro" id="IPR031680">
    <property type="entry name" value="Hepar_II_III_N"/>
</dbReference>
<dbReference type="AlphaFoldDB" id="A0A432WTL9"/>
<dbReference type="EMBL" id="PIPQ01000013">
    <property type="protein sequence ID" value="RUO37113.1"/>
    <property type="molecule type" value="Genomic_DNA"/>
</dbReference>
<evidence type="ECO:0000256" key="2">
    <source>
        <dbReference type="ARBA" id="ARBA00022729"/>
    </source>
</evidence>
<dbReference type="Pfam" id="PF16889">
    <property type="entry name" value="Hepar_II_III_N"/>
    <property type="match status" value="1"/>
</dbReference>
<feature type="domain" description="Heparinase II/III-like C-terminal" evidence="5">
    <location>
        <begin position="317"/>
        <end position="541"/>
    </location>
</feature>